<dbReference type="EMBL" id="FNEN01000027">
    <property type="protein sequence ID" value="SDJ28119.1"/>
    <property type="molecule type" value="Genomic_DNA"/>
</dbReference>
<dbReference type="InterPro" id="IPR012000">
    <property type="entry name" value="Thiamin_PyroP_enz_cen_dom"/>
</dbReference>
<dbReference type="RefSeq" id="WP_245723222.1">
    <property type="nucleotide sequence ID" value="NZ_FNEN01000027.1"/>
</dbReference>
<feature type="domain" description="Thiamine pyrophosphate enzyme central" evidence="4">
    <location>
        <begin position="199"/>
        <end position="329"/>
    </location>
</feature>
<organism evidence="7 8">
    <name type="scientific">Natribacillus halophilus</name>
    <dbReference type="NCBI Taxonomy" id="549003"/>
    <lineage>
        <taxon>Bacteria</taxon>
        <taxon>Bacillati</taxon>
        <taxon>Bacillota</taxon>
        <taxon>Bacilli</taxon>
        <taxon>Bacillales</taxon>
        <taxon>Bacillaceae</taxon>
        <taxon>Natribacillus</taxon>
    </lineage>
</organism>
<evidence type="ECO:0000313" key="8">
    <source>
        <dbReference type="Proteomes" id="UP000198853"/>
    </source>
</evidence>
<evidence type="ECO:0000256" key="1">
    <source>
        <dbReference type="ARBA" id="ARBA00007812"/>
    </source>
</evidence>
<keyword evidence="2 3" id="KW-0786">Thiamine pyrophosphate</keyword>
<keyword evidence="8" id="KW-1185">Reference proteome</keyword>
<dbReference type="InterPro" id="IPR029035">
    <property type="entry name" value="DHS-like_NAD/FAD-binding_dom"/>
</dbReference>
<accession>A0A1G8SFU3</accession>
<evidence type="ECO:0000259" key="5">
    <source>
        <dbReference type="Pfam" id="PF02775"/>
    </source>
</evidence>
<dbReference type="CDD" id="cd07035">
    <property type="entry name" value="TPP_PYR_POX_like"/>
    <property type="match status" value="1"/>
</dbReference>
<dbReference type="SUPFAM" id="SSF52518">
    <property type="entry name" value="Thiamin diphosphate-binding fold (THDP-binding)"/>
    <property type="match status" value="2"/>
</dbReference>
<dbReference type="GO" id="GO:0050660">
    <property type="term" value="F:flavin adenine dinucleotide binding"/>
    <property type="evidence" value="ECO:0007669"/>
    <property type="project" value="TreeGrafter"/>
</dbReference>
<dbReference type="GO" id="GO:0000287">
    <property type="term" value="F:magnesium ion binding"/>
    <property type="evidence" value="ECO:0007669"/>
    <property type="project" value="InterPro"/>
</dbReference>
<dbReference type="CDD" id="cd00568">
    <property type="entry name" value="TPP_enzymes"/>
    <property type="match status" value="1"/>
</dbReference>
<dbReference type="GO" id="GO:0030976">
    <property type="term" value="F:thiamine pyrophosphate binding"/>
    <property type="evidence" value="ECO:0007669"/>
    <property type="project" value="InterPro"/>
</dbReference>
<proteinExistence type="inferred from homology"/>
<dbReference type="Pfam" id="PF00205">
    <property type="entry name" value="TPP_enzyme_M"/>
    <property type="match status" value="1"/>
</dbReference>
<dbReference type="PANTHER" id="PTHR18968">
    <property type="entry name" value="THIAMINE PYROPHOSPHATE ENZYMES"/>
    <property type="match status" value="1"/>
</dbReference>
<gene>
    <name evidence="7" type="ORF">SAMN04488123_12722</name>
</gene>
<evidence type="ECO:0000259" key="6">
    <source>
        <dbReference type="Pfam" id="PF02776"/>
    </source>
</evidence>
<evidence type="ECO:0000313" key="7">
    <source>
        <dbReference type="EMBL" id="SDJ28119.1"/>
    </source>
</evidence>
<dbReference type="SUPFAM" id="SSF52467">
    <property type="entry name" value="DHS-like NAD/FAD-binding domain"/>
    <property type="match status" value="1"/>
</dbReference>
<name>A0A1G8SFU3_9BACI</name>
<dbReference type="AlphaFoldDB" id="A0A1G8SFU3"/>
<dbReference type="Gene3D" id="3.40.50.1220">
    <property type="entry name" value="TPP-binding domain"/>
    <property type="match status" value="1"/>
</dbReference>
<dbReference type="InterPro" id="IPR011766">
    <property type="entry name" value="TPP_enzyme_TPP-bd"/>
</dbReference>
<dbReference type="PANTHER" id="PTHR18968:SF13">
    <property type="entry name" value="ACETOLACTATE SYNTHASE CATALYTIC SUBUNIT, MITOCHONDRIAL"/>
    <property type="match status" value="1"/>
</dbReference>
<dbReference type="Pfam" id="PF02776">
    <property type="entry name" value="TPP_enzyme_N"/>
    <property type="match status" value="1"/>
</dbReference>
<dbReference type="Pfam" id="PF02775">
    <property type="entry name" value="TPP_enzyme_C"/>
    <property type="match status" value="1"/>
</dbReference>
<protein>
    <submittedName>
        <fullName evidence="7">Acetolactate synthase-1/2/3 large subunit</fullName>
    </submittedName>
</protein>
<dbReference type="InterPro" id="IPR012001">
    <property type="entry name" value="Thiamin_PyroP_enz_TPP-bd_dom"/>
</dbReference>
<dbReference type="Proteomes" id="UP000198853">
    <property type="component" value="Unassembled WGS sequence"/>
</dbReference>
<dbReference type="GO" id="GO:0009099">
    <property type="term" value="P:L-valine biosynthetic process"/>
    <property type="evidence" value="ECO:0007669"/>
    <property type="project" value="TreeGrafter"/>
</dbReference>
<dbReference type="NCBIfam" id="NF005470">
    <property type="entry name" value="PRK07064.1"/>
    <property type="match status" value="1"/>
</dbReference>
<feature type="domain" description="Thiamine pyrophosphate enzyme TPP-binding" evidence="5">
    <location>
        <begin position="392"/>
        <end position="531"/>
    </location>
</feature>
<dbReference type="InterPro" id="IPR029061">
    <property type="entry name" value="THDP-binding"/>
</dbReference>
<feature type="domain" description="Thiamine pyrophosphate enzyme N-terminal TPP-binding" evidence="6">
    <location>
        <begin position="9"/>
        <end position="127"/>
    </location>
</feature>
<dbReference type="InterPro" id="IPR045229">
    <property type="entry name" value="TPP_enz"/>
</dbReference>
<comment type="similarity">
    <text evidence="1 3">Belongs to the TPP enzyme family.</text>
</comment>
<evidence type="ECO:0000256" key="2">
    <source>
        <dbReference type="ARBA" id="ARBA00023052"/>
    </source>
</evidence>
<evidence type="ECO:0000259" key="4">
    <source>
        <dbReference type="Pfam" id="PF00205"/>
    </source>
</evidence>
<dbReference type="Gene3D" id="3.40.50.970">
    <property type="match status" value="2"/>
</dbReference>
<dbReference type="GO" id="GO:0009097">
    <property type="term" value="P:isoleucine biosynthetic process"/>
    <property type="evidence" value="ECO:0007669"/>
    <property type="project" value="TreeGrafter"/>
</dbReference>
<dbReference type="GO" id="GO:0005948">
    <property type="term" value="C:acetolactate synthase complex"/>
    <property type="evidence" value="ECO:0007669"/>
    <property type="project" value="TreeGrafter"/>
</dbReference>
<evidence type="ECO:0000256" key="3">
    <source>
        <dbReference type="RuleBase" id="RU362132"/>
    </source>
</evidence>
<sequence length="554" mass="60635">MNHHQTPFTVSDAIVKELVQTGVEVVYGIVSIHNMPIYDAILREGNIRLVTARGESGAVNMADAYARSTGKLGVVMTSTGAGAGNAAGSLTETWNSSTPLLHITGEADADYIRTDQRYIHESKDQLKMMDGANKQAYLLKRPKQITPFIRQAIQEAISIPTGPVTVSIPTNFQNEIIPDNQLVEAKATKAERDEAIPTDVIKKIQEAKRPIIWVGKGVIASGASDDLQTFVDLIQPAVITSESGKGSIPENHPLCIGNFAATPQVEALLKTSDLLLSIGTRFRGEETYNWMLPTPENHINIDADPHAFNRNFDTLYGLVGDAGTMLRRLNQSLDKNISPDPSYVDEIQSVRKEVRDQLRCTIEPYGDIADIMRELMSPDTILVRDVTLPAYTWGNKLIDIYEPKTSMHATGGGIGQGLPMAIGAKIGQKEKPVVLIAGDGGFMVNASEMITAVQEDAPMTILLFDDGGYGILRYLQEAAYGRRTSVDLKNPDFVMMAESMGFEAETVGAVDDFKKSLETALLSQKPSMIVIDMHALPMEYEESEAYIQSFRPKS</sequence>
<reference evidence="7 8" key="1">
    <citation type="submission" date="2016-10" db="EMBL/GenBank/DDBJ databases">
        <authorList>
            <person name="de Groot N.N."/>
        </authorList>
    </citation>
    <scope>NUCLEOTIDE SEQUENCE [LARGE SCALE GENOMIC DNA]</scope>
    <source>
        <strain evidence="7 8">DSM 21771</strain>
    </source>
</reference>
<dbReference type="GO" id="GO:0003984">
    <property type="term" value="F:acetolactate synthase activity"/>
    <property type="evidence" value="ECO:0007669"/>
    <property type="project" value="TreeGrafter"/>
</dbReference>